<dbReference type="Proteomes" id="UP001380290">
    <property type="component" value="Unassembled WGS sequence"/>
</dbReference>
<reference evidence="2 3" key="1">
    <citation type="submission" date="2024-02" db="EMBL/GenBank/DDBJ databases">
        <title>Identification of pathogenicity and growth-promoting function of Pseudomonas putida variant.</title>
        <authorList>
            <person name="Sun J."/>
        </authorList>
    </citation>
    <scope>NUCLEOTIDE SEQUENCE [LARGE SCALE GENOMIC DNA]</scope>
    <source>
        <strain evidence="2 3">A03</strain>
    </source>
</reference>
<keyword evidence="3" id="KW-1185">Reference proteome</keyword>
<dbReference type="RefSeq" id="WP_339599468.1">
    <property type="nucleotide sequence ID" value="NZ_JBBHLC010000031.1"/>
</dbReference>
<evidence type="ECO:0008006" key="4">
    <source>
        <dbReference type="Google" id="ProtNLM"/>
    </source>
</evidence>
<proteinExistence type="predicted"/>
<feature type="chain" id="PRO_5046709565" description="DUF4431 domain-containing protein" evidence="1">
    <location>
        <begin position="29"/>
        <end position="129"/>
    </location>
</feature>
<organism evidence="2 3">
    <name type="scientific">Pseudomonas farsensis</name>
    <dbReference type="NCBI Taxonomy" id="2745492"/>
    <lineage>
        <taxon>Bacteria</taxon>
        <taxon>Pseudomonadati</taxon>
        <taxon>Pseudomonadota</taxon>
        <taxon>Gammaproteobacteria</taxon>
        <taxon>Pseudomonadales</taxon>
        <taxon>Pseudomonadaceae</taxon>
        <taxon>Pseudomonas</taxon>
    </lineage>
</organism>
<gene>
    <name evidence="2" type="ORF">V7S98_12590</name>
</gene>
<keyword evidence="1" id="KW-0732">Signal</keyword>
<evidence type="ECO:0000256" key="1">
    <source>
        <dbReference type="SAM" id="SignalP"/>
    </source>
</evidence>
<sequence length="129" mass="14136">MKRFLIRSIGAICAPSILLLGQSFWASAAAKDLKWCSDVTVTGTIGRSIYEAHNGMKHSIEFMDLNEAIRVLPAGGDCDFDKVVTDRIQLAGHYSKPETGQTLTVTGRLLPQGAPADQYEVILFVPEQR</sequence>
<evidence type="ECO:0000313" key="3">
    <source>
        <dbReference type="Proteomes" id="UP001380290"/>
    </source>
</evidence>
<feature type="signal peptide" evidence="1">
    <location>
        <begin position="1"/>
        <end position="28"/>
    </location>
</feature>
<dbReference type="EMBL" id="JBBHLC010000031">
    <property type="protein sequence ID" value="MEJ5864066.1"/>
    <property type="molecule type" value="Genomic_DNA"/>
</dbReference>
<protein>
    <recommendedName>
        <fullName evidence="4">DUF4431 domain-containing protein</fullName>
    </recommendedName>
</protein>
<evidence type="ECO:0000313" key="2">
    <source>
        <dbReference type="EMBL" id="MEJ5864066.1"/>
    </source>
</evidence>
<name>A0ABU8QTS0_9PSED</name>
<accession>A0ABU8QTS0</accession>
<comment type="caution">
    <text evidence="2">The sequence shown here is derived from an EMBL/GenBank/DDBJ whole genome shotgun (WGS) entry which is preliminary data.</text>
</comment>